<dbReference type="Gene3D" id="1.10.1740.10">
    <property type="match status" value="1"/>
</dbReference>
<dbReference type="NCBIfam" id="NF009199">
    <property type="entry name" value="PRK12547.1"/>
    <property type="match status" value="1"/>
</dbReference>
<dbReference type="PANTHER" id="PTHR43133:SF25">
    <property type="entry name" value="RNA POLYMERASE SIGMA FACTOR RFAY-RELATED"/>
    <property type="match status" value="1"/>
</dbReference>
<evidence type="ECO:0000259" key="8">
    <source>
        <dbReference type="Pfam" id="PF08281"/>
    </source>
</evidence>
<dbReference type="PANTHER" id="PTHR43133">
    <property type="entry name" value="RNA POLYMERASE ECF-TYPE SIGMA FACTO"/>
    <property type="match status" value="1"/>
</dbReference>
<keyword evidence="3 6" id="KW-0731">Sigma factor</keyword>
<dbReference type="InterPro" id="IPR013325">
    <property type="entry name" value="RNA_pol_sigma_r2"/>
</dbReference>
<dbReference type="CDD" id="cd06171">
    <property type="entry name" value="Sigma70_r4"/>
    <property type="match status" value="1"/>
</dbReference>
<evidence type="ECO:0000256" key="6">
    <source>
        <dbReference type="RuleBase" id="RU000716"/>
    </source>
</evidence>
<comment type="similarity">
    <text evidence="1 6">Belongs to the sigma-70 factor family. ECF subfamily.</text>
</comment>
<evidence type="ECO:0000259" key="7">
    <source>
        <dbReference type="Pfam" id="PF04542"/>
    </source>
</evidence>
<dbReference type="PROSITE" id="PS01063">
    <property type="entry name" value="SIGMA70_ECF"/>
    <property type="match status" value="1"/>
</dbReference>
<protein>
    <recommendedName>
        <fullName evidence="6">RNA polymerase sigma factor</fullName>
    </recommendedName>
</protein>
<evidence type="ECO:0000256" key="4">
    <source>
        <dbReference type="ARBA" id="ARBA00023125"/>
    </source>
</evidence>
<dbReference type="Pfam" id="PF08281">
    <property type="entry name" value="Sigma70_r4_2"/>
    <property type="match status" value="1"/>
</dbReference>
<evidence type="ECO:0000256" key="1">
    <source>
        <dbReference type="ARBA" id="ARBA00010641"/>
    </source>
</evidence>
<accession>A0ABU0J0V9</accession>
<dbReference type="InterPro" id="IPR039425">
    <property type="entry name" value="RNA_pol_sigma-70-like"/>
</dbReference>
<keyword evidence="10" id="KW-1185">Reference proteome</keyword>
<keyword evidence="5 6" id="KW-0804">Transcription</keyword>
<dbReference type="Gene3D" id="1.10.10.10">
    <property type="entry name" value="Winged helix-like DNA-binding domain superfamily/Winged helix DNA-binding domain"/>
    <property type="match status" value="1"/>
</dbReference>
<dbReference type="Proteomes" id="UP001242480">
    <property type="component" value="Unassembled WGS sequence"/>
</dbReference>
<evidence type="ECO:0000313" key="10">
    <source>
        <dbReference type="Proteomes" id="UP001242480"/>
    </source>
</evidence>
<sequence>MSQSRTFRDGLLAEIPNMRAFALSLTGKSDRADDLVQESLMKAWAAHASFVEGSNMRAWLFTILRNAYFTELRRKRREVEDVEGKHAASIAVAGEQAGHLDMADFQNALVQLPPDQREVLTLVGASGFSYEEAAEICGVAVGTIKSRLNRARARLASLLSIGDVSEIGPDRATLAATSPPNPGQPGL</sequence>
<dbReference type="RefSeq" id="WP_307266520.1">
    <property type="nucleotide sequence ID" value="NZ_JAUSVX010000001.1"/>
</dbReference>
<dbReference type="InterPro" id="IPR000838">
    <property type="entry name" value="RNA_pol_sigma70_ECF_CS"/>
</dbReference>
<feature type="domain" description="RNA polymerase sigma factor 70 region 4 type 2" evidence="8">
    <location>
        <begin position="104"/>
        <end position="155"/>
    </location>
</feature>
<evidence type="ECO:0000313" key="9">
    <source>
        <dbReference type="EMBL" id="MDQ0467191.1"/>
    </source>
</evidence>
<proteinExistence type="inferred from homology"/>
<evidence type="ECO:0000256" key="2">
    <source>
        <dbReference type="ARBA" id="ARBA00023015"/>
    </source>
</evidence>
<dbReference type="SUPFAM" id="SSF88946">
    <property type="entry name" value="Sigma2 domain of RNA polymerase sigma factors"/>
    <property type="match status" value="1"/>
</dbReference>
<dbReference type="EMBL" id="JAUSVX010000001">
    <property type="protein sequence ID" value="MDQ0467191.1"/>
    <property type="molecule type" value="Genomic_DNA"/>
</dbReference>
<dbReference type="InterPro" id="IPR007627">
    <property type="entry name" value="RNA_pol_sigma70_r2"/>
</dbReference>
<keyword evidence="4 6" id="KW-0238">DNA-binding</keyword>
<dbReference type="Pfam" id="PF04542">
    <property type="entry name" value="Sigma70_r2"/>
    <property type="match status" value="1"/>
</dbReference>
<dbReference type="InterPro" id="IPR013324">
    <property type="entry name" value="RNA_pol_sigma_r3/r4-like"/>
</dbReference>
<gene>
    <name evidence="9" type="ORF">QO011_000186</name>
</gene>
<reference evidence="9 10" key="1">
    <citation type="submission" date="2023-07" db="EMBL/GenBank/DDBJ databases">
        <title>Genomic Encyclopedia of Type Strains, Phase IV (KMG-IV): sequencing the most valuable type-strain genomes for metagenomic binning, comparative biology and taxonomic classification.</title>
        <authorList>
            <person name="Goeker M."/>
        </authorList>
    </citation>
    <scope>NUCLEOTIDE SEQUENCE [LARGE SCALE GENOMIC DNA]</scope>
    <source>
        <strain evidence="9 10">DSM 19619</strain>
    </source>
</reference>
<organism evidence="9 10">
    <name type="scientific">Labrys wisconsinensis</name>
    <dbReference type="NCBI Taxonomy" id="425677"/>
    <lineage>
        <taxon>Bacteria</taxon>
        <taxon>Pseudomonadati</taxon>
        <taxon>Pseudomonadota</taxon>
        <taxon>Alphaproteobacteria</taxon>
        <taxon>Hyphomicrobiales</taxon>
        <taxon>Xanthobacteraceae</taxon>
        <taxon>Labrys</taxon>
    </lineage>
</organism>
<dbReference type="SUPFAM" id="SSF88659">
    <property type="entry name" value="Sigma3 and sigma4 domains of RNA polymerase sigma factors"/>
    <property type="match status" value="1"/>
</dbReference>
<name>A0ABU0J0V9_9HYPH</name>
<evidence type="ECO:0000256" key="3">
    <source>
        <dbReference type="ARBA" id="ARBA00023082"/>
    </source>
</evidence>
<comment type="caution">
    <text evidence="9">The sequence shown here is derived from an EMBL/GenBank/DDBJ whole genome shotgun (WGS) entry which is preliminary data.</text>
</comment>
<keyword evidence="2 6" id="KW-0805">Transcription regulation</keyword>
<dbReference type="NCBIfam" id="TIGR02937">
    <property type="entry name" value="sigma70-ECF"/>
    <property type="match status" value="1"/>
</dbReference>
<evidence type="ECO:0000256" key="5">
    <source>
        <dbReference type="ARBA" id="ARBA00023163"/>
    </source>
</evidence>
<dbReference type="InterPro" id="IPR013249">
    <property type="entry name" value="RNA_pol_sigma70_r4_t2"/>
</dbReference>
<feature type="domain" description="RNA polymerase sigma-70 region 2" evidence="7">
    <location>
        <begin position="16"/>
        <end position="77"/>
    </location>
</feature>
<dbReference type="InterPro" id="IPR036388">
    <property type="entry name" value="WH-like_DNA-bd_sf"/>
</dbReference>
<dbReference type="InterPro" id="IPR014284">
    <property type="entry name" value="RNA_pol_sigma-70_dom"/>
</dbReference>